<feature type="compositionally biased region" description="Low complexity" evidence="1">
    <location>
        <begin position="30"/>
        <end position="63"/>
    </location>
</feature>
<evidence type="ECO:0000313" key="3">
    <source>
        <dbReference type="Proteomes" id="UP001597075"/>
    </source>
</evidence>
<sequence>MDRRAYLRGALAALTAATSGLAGCSDTESAASTPTGTETRTGTATPTTTAPPTESPTATPTPTVGDRSLDPYRSWLVAPTPVTPHTYEFTHLSLSAVRADASEAFATSLDRYWRQRTESYFGAAVPVDSLEAVLTVNHSRIANESYRIAGGAFDTDTLRAALQDAGFTADGYVDDVARFTRVQEGRTRVVGLHPDVFVSIGAEESATAPLATALEQHRSATVRADEDEGLAALIDRFGTADFVTGRELEPVDADYPLSDAVATGRRLDVRDATSWVERTYVLPTATTVDQAAVEEEIRNRHVGQPIEEFRREGRFVTVAGEVENSLIRLL</sequence>
<dbReference type="AlphaFoldDB" id="A0ABD6CZS5"/>
<evidence type="ECO:0008006" key="4">
    <source>
        <dbReference type="Google" id="ProtNLM"/>
    </source>
</evidence>
<accession>A0ABD6CZS5</accession>
<name>A0ABD6CZS5_9EURY</name>
<keyword evidence="3" id="KW-1185">Reference proteome</keyword>
<dbReference type="PROSITE" id="PS51257">
    <property type="entry name" value="PROKAR_LIPOPROTEIN"/>
    <property type="match status" value="1"/>
</dbReference>
<proteinExistence type="predicted"/>
<evidence type="ECO:0000313" key="2">
    <source>
        <dbReference type="EMBL" id="MFD1633531.1"/>
    </source>
</evidence>
<comment type="caution">
    <text evidence="2">The sequence shown here is derived from an EMBL/GenBank/DDBJ whole genome shotgun (WGS) entry which is preliminary data.</text>
</comment>
<organism evidence="2 3">
    <name type="scientific">Haloplanus ruber</name>
    <dbReference type="NCBI Taxonomy" id="869892"/>
    <lineage>
        <taxon>Archaea</taxon>
        <taxon>Methanobacteriati</taxon>
        <taxon>Methanobacteriota</taxon>
        <taxon>Stenosarchaea group</taxon>
        <taxon>Halobacteria</taxon>
        <taxon>Halobacteriales</taxon>
        <taxon>Haloferacaceae</taxon>
        <taxon>Haloplanus</taxon>
    </lineage>
</organism>
<gene>
    <name evidence="2" type="ORF">ACFSBJ_07265</name>
</gene>
<protein>
    <recommendedName>
        <fullName evidence="4">Tat pathway signal protein</fullName>
    </recommendedName>
</protein>
<dbReference type="RefSeq" id="WP_256405588.1">
    <property type="nucleotide sequence ID" value="NZ_CP187151.1"/>
</dbReference>
<reference evidence="2 3" key="1">
    <citation type="journal article" date="2019" name="Int. J. Syst. Evol. Microbiol.">
        <title>The Global Catalogue of Microorganisms (GCM) 10K type strain sequencing project: providing services to taxonomists for standard genome sequencing and annotation.</title>
        <authorList>
            <consortium name="The Broad Institute Genomics Platform"/>
            <consortium name="The Broad Institute Genome Sequencing Center for Infectious Disease"/>
            <person name="Wu L."/>
            <person name="Ma J."/>
        </authorList>
    </citation>
    <scope>NUCLEOTIDE SEQUENCE [LARGE SCALE GENOMIC DNA]</scope>
    <source>
        <strain evidence="2 3">CGMCC 1.10594</strain>
    </source>
</reference>
<feature type="region of interest" description="Disordered" evidence="1">
    <location>
        <begin position="22"/>
        <end position="67"/>
    </location>
</feature>
<dbReference type="EMBL" id="JBHUDL010000009">
    <property type="protein sequence ID" value="MFD1633531.1"/>
    <property type="molecule type" value="Genomic_DNA"/>
</dbReference>
<evidence type="ECO:0000256" key="1">
    <source>
        <dbReference type="SAM" id="MobiDB-lite"/>
    </source>
</evidence>
<dbReference type="Proteomes" id="UP001597075">
    <property type="component" value="Unassembled WGS sequence"/>
</dbReference>